<organism evidence="15 16">
    <name type="scientific">Branchiostoma floridae</name>
    <name type="common">Florida lancelet</name>
    <name type="synonym">Amphioxus</name>
    <dbReference type="NCBI Taxonomy" id="7739"/>
    <lineage>
        <taxon>Eukaryota</taxon>
        <taxon>Metazoa</taxon>
        <taxon>Chordata</taxon>
        <taxon>Cephalochordata</taxon>
        <taxon>Leptocardii</taxon>
        <taxon>Amphioxiformes</taxon>
        <taxon>Branchiostomatidae</taxon>
        <taxon>Branchiostoma</taxon>
    </lineage>
</organism>
<comment type="subcellular location">
    <subcellularLocation>
        <location evidence="3">Nucleus</location>
        <location evidence="3">PML body</location>
    </subcellularLocation>
</comment>
<dbReference type="GO" id="GO:0005737">
    <property type="term" value="C:cytoplasm"/>
    <property type="evidence" value="ECO:0000318"/>
    <property type="project" value="GO_Central"/>
</dbReference>
<evidence type="ECO:0000256" key="12">
    <source>
        <dbReference type="ARBA" id="ARBA00031304"/>
    </source>
</evidence>
<evidence type="ECO:0000256" key="13">
    <source>
        <dbReference type="SAM" id="MobiDB-lite"/>
    </source>
</evidence>
<dbReference type="InterPro" id="IPR036691">
    <property type="entry name" value="Endo/exonu/phosph_ase_sf"/>
</dbReference>
<dbReference type="InterPro" id="IPR051547">
    <property type="entry name" value="TDP2-like"/>
</dbReference>
<sequence>MEPAPSAQGPGATSGQDLVPQERRQLQLEFSEITGSTLDRARFYLLKNGWRLQDSINDYYDPSEEEVIDVTPAVQAPVPSSTLDTSQDVHTSSRISSERDLDTADGSEQATGTGKNQSEPVTPGFTLLTWNINGLDQRNILERTKAVCNTINSLYPDVVFLQEVIPQTFEYIEAKCDRYKAIASGTEQYFTAMLLRKSSITFISQNIQPFPTTRMMRNLLIVKAMFGSVLVCLKTTLLMARFGSVPLCLMTSHLESTKDHAAERKRQLQQVLQTVMQQDQTNTVIVGGDLNLRDTEVAAVGGLPAGTVDFWEACGSPLQFKFTWDVSKNDNLDWQLKFRPKCRFDRVYVRSSRPDQLAPESIKFVGTDRLEGCRRFPSDHWGLLCKFVKPCGRQVQQNLEQTDVSDNKTGNRAKRARTT</sequence>
<evidence type="ECO:0000256" key="10">
    <source>
        <dbReference type="ARBA" id="ARBA00023204"/>
    </source>
</evidence>
<feature type="compositionally biased region" description="Polar residues" evidence="13">
    <location>
        <begin position="78"/>
        <end position="95"/>
    </location>
</feature>
<name>A0A9J7KKM0_BRAFL</name>
<dbReference type="RefSeq" id="XP_035663742.1">
    <property type="nucleotide sequence ID" value="XM_035807849.1"/>
</dbReference>
<keyword evidence="6" id="KW-0479">Metal-binding</keyword>
<keyword evidence="10" id="KW-0234">DNA repair</keyword>
<evidence type="ECO:0000256" key="4">
    <source>
        <dbReference type="ARBA" id="ARBA00017870"/>
    </source>
</evidence>
<keyword evidence="7" id="KW-0227">DNA damage</keyword>
<dbReference type="KEGG" id="bfo:118407382"/>
<dbReference type="GO" id="GO:0016605">
    <property type="term" value="C:PML body"/>
    <property type="evidence" value="ECO:0000318"/>
    <property type="project" value="GO_Central"/>
</dbReference>
<feature type="region of interest" description="Disordered" evidence="13">
    <location>
        <begin position="1"/>
        <end position="24"/>
    </location>
</feature>
<dbReference type="GO" id="GO:0046872">
    <property type="term" value="F:metal ion binding"/>
    <property type="evidence" value="ECO:0007669"/>
    <property type="project" value="UniProtKB-KW"/>
</dbReference>
<feature type="region of interest" description="Disordered" evidence="13">
    <location>
        <begin position="76"/>
        <end position="119"/>
    </location>
</feature>
<dbReference type="AlphaFoldDB" id="A0A9J7KKM0"/>
<dbReference type="InterPro" id="IPR005135">
    <property type="entry name" value="Endo/exonuclease/phosphatase"/>
</dbReference>
<keyword evidence="8" id="KW-0378">Hydrolase</keyword>
<dbReference type="GO" id="GO:0070260">
    <property type="term" value="F:5'-tyrosyl-DNA phosphodiesterase activity"/>
    <property type="evidence" value="ECO:0000318"/>
    <property type="project" value="GO_Central"/>
</dbReference>
<comment type="cofactor">
    <cofactor evidence="2">
        <name>Mg(2+)</name>
        <dbReference type="ChEBI" id="CHEBI:18420"/>
    </cofactor>
</comment>
<dbReference type="GeneID" id="118407382"/>
<evidence type="ECO:0000259" key="14">
    <source>
        <dbReference type="Pfam" id="PF03372"/>
    </source>
</evidence>
<dbReference type="Proteomes" id="UP000001554">
    <property type="component" value="Unplaced"/>
</dbReference>
<comment type="cofactor">
    <cofactor evidence="1">
        <name>Mn(2+)</name>
        <dbReference type="ChEBI" id="CHEBI:29035"/>
    </cofactor>
</comment>
<evidence type="ECO:0000256" key="6">
    <source>
        <dbReference type="ARBA" id="ARBA00022723"/>
    </source>
</evidence>
<evidence type="ECO:0000256" key="7">
    <source>
        <dbReference type="ARBA" id="ARBA00022763"/>
    </source>
</evidence>
<dbReference type="PANTHER" id="PTHR15822">
    <property type="entry name" value="TRAF AND TNF RECEPTOR-ASSOCIATED PROTEIN"/>
    <property type="match status" value="1"/>
</dbReference>
<dbReference type="GO" id="GO:0004518">
    <property type="term" value="F:nuclease activity"/>
    <property type="evidence" value="ECO:0007669"/>
    <property type="project" value="UniProtKB-KW"/>
</dbReference>
<dbReference type="CDD" id="cd14348">
    <property type="entry name" value="UBA_p47"/>
    <property type="match status" value="1"/>
</dbReference>
<keyword evidence="11" id="KW-0539">Nucleus</keyword>
<reference evidence="16" key="1">
    <citation type="submission" date="2025-08" db="UniProtKB">
        <authorList>
            <consortium name="RefSeq"/>
        </authorList>
    </citation>
    <scope>IDENTIFICATION</scope>
    <source>
        <strain evidence="16">S238N-H82</strain>
        <tissue evidence="16">Testes</tissue>
    </source>
</reference>
<proteinExistence type="predicted"/>
<evidence type="ECO:0000256" key="9">
    <source>
        <dbReference type="ARBA" id="ARBA00022842"/>
    </source>
</evidence>
<dbReference type="GO" id="GO:0003697">
    <property type="term" value="F:single-stranded DNA binding"/>
    <property type="evidence" value="ECO:0000318"/>
    <property type="project" value="GO_Central"/>
</dbReference>
<evidence type="ECO:0000313" key="16">
    <source>
        <dbReference type="RefSeq" id="XP_035663742.1"/>
    </source>
</evidence>
<feature type="domain" description="Endonuclease/exonuclease/phosphatase" evidence="14">
    <location>
        <begin position="128"/>
        <end position="380"/>
    </location>
</feature>
<evidence type="ECO:0000256" key="5">
    <source>
        <dbReference type="ARBA" id="ARBA00022722"/>
    </source>
</evidence>
<gene>
    <name evidence="16" type="primary">LOC118407382</name>
</gene>
<dbReference type="OrthoDB" id="9975959at2759"/>
<evidence type="ECO:0000256" key="1">
    <source>
        <dbReference type="ARBA" id="ARBA00001936"/>
    </source>
</evidence>
<dbReference type="Gene3D" id="3.60.10.10">
    <property type="entry name" value="Endonuclease/exonuclease/phosphatase"/>
    <property type="match status" value="1"/>
</dbReference>
<keyword evidence="5" id="KW-0540">Nuclease</keyword>
<evidence type="ECO:0000313" key="15">
    <source>
        <dbReference type="Proteomes" id="UP000001554"/>
    </source>
</evidence>
<dbReference type="OMA" id="KAVCNTI"/>
<protein>
    <recommendedName>
        <fullName evidence="4">Tyrosyl-DNA phosphodiesterase 2</fullName>
    </recommendedName>
    <alternativeName>
        <fullName evidence="12">5'-tyrosyl-DNA phosphodiesterase</fullName>
    </alternativeName>
</protein>
<dbReference type="SUPFAM" id="SSF56219">
    <property type="entry name" value="DNase I-like"/>
    <property type="match status" value="1"/>
</dbReference>
<accession>A0A9J7KKM0</accession>
<evidence type="ECO:0000256" key="8">
    <source>
        <dbReference type="ARBA" id="ARBA00022801"/>
    </source>
</evidence>
<keyword evidence="9" id="KW-0460">Magnesium</keyword>
<dbReference type="Gene3D" id="1.10.8.10">
    <property type="entry name" value="DNA helicase RuvA subunit, C-terminal domain"/>
    <property type="match status" value="1"/>
</dbReference>
<dbReference type="Pfam" id="PF14555">
    <property type="entry name" value="UBA_4"/>
    <property type="match status" value="1"/>
</dbReference>
<dbReference type="PANTHER" id="PTHR15822:SF4">
    <property type="entry name" value="TYROSYL-DNA PHOSPHODIESTERASE 2"/>
    <property type="match status" value="1"/>
</dbReference>
<feature type="compositionally biased region" description="Polar residues" evidence="13">
    <location>
        <begin position="106"/>
        <end position="119"/>
    </location>
</feature>
<evidence type="ECO:0000256" key="11">
    <source>
        <dbReference type="ARBA" id="ARBA00023242"/>
    </source>
</evidence>
<evidence type="ECO:0000256" key="2">
    <source>
        <dbReference type="ARBA" id="ARBA00001946"/>
    </source>
</evidence>
<evidence type="ECO:0000256" key="3">
    <source>
        <dbReference type="ARBA" id="ARBA00004322"/>
    </source>
</evidence>
<keyword evidence="15" id="KW-1185">Reference proteome</keyword>
<dbReference type="CDD" id="cd09080">
    <property type="entry name" value="TDP2"/>
    <property type="match status" value="1"/>
</dbReference>
<dbReference type="GO" id="GO:0006302">
    <property type="term" value="P:double-strand break repair"/>
    <property type="evidence" value="ECO:0000318"/>
    <property type="project" value="GO_Central"/>
</dbReference>
<dbReference type="Pfam" id="PF03372">
    <property type="entry name" value="Exo_endo_phos"/>
    <property type="match status" value="1"/>
</dbReference>